<sequence length="214" mass="23809">MTALFASDGNYVHPEFAPSVKAYQPNALETAKTVLTELGALILPGNRANATNFIQGHLSFFDQVHTYFDKTLHSLQKGKIQSLEQLVNAYKAINDPKIQTFYLNEILKSNGANSEAARERLEFVDKKIRQYLLSIMDQEKITAFAFVTPSLSTQAFSFAKFPVITVPFGNTSKDNAAFGLAFAGAPCTDDQLLSYAYTFEQNMKARKVPELKGY</sequence>
<dbReference type="InterPro" id="IPR036928">
    <property type="entry name" value="AS_sf"/>
</dbReference>
<dbReference type="PANTHER" id="PTHR42678:SF11">
    <property type="entry name" value="AMIDASE FAMILY PROTEIN"/>
    <property type="match status" value="1"/>
</dbReference>
<dbReference type="PANTHER" id="PTHR42678">
    <property type="entry name" value="AMIDASE"/>
    <property type="match status" value="1"/>
</dbReference>
<dbReference type="Proteomes" id="UP001479436">
    <property type="component" value="Unassembled WGS sequence"/>
</dbReference>
<evidence type="ECO:0000313" key="1">
    <source>
        <dbReference type="EMBL" id="KAK9759537.1"/>
    </source>
</evidence>
<comment type="caution">
    <text evidence="1">The sequence shown here is derived from an EMBL/GenBank/DDBJ whole genome shotgun (WGS) entry which is preliminary data.</text>
</comment>
<evidence type="ECO:0000313" key="2">
    <source>
        <dbReference type="Proteomes" id="UP001479436"/>
    </source>
</evidence>
<dbReference type="EMBL" id="JASJQH010003700">
    <property type="protein sequence ID" value="KAK9759537.1"/>
    <property type="molecule type" value="Genomic_DNA"/>
</dbReference>
<accession>A0ABR2WDF6</accession>
<dbReference type="SUPFAM" id="SSF75304">
    <property type="entry name" value="Amidase signature (AS) enzymes"/>
    <property type="match status" value="1"/>
</dbReference>
<dbReference type="Gene3D" id="3.90.1300.10">
    <property type="entry name" value="Amidase signature (AS) domain"/>
    <property type="match status" value="1"/>
</dbReference>
<reference evidence="1 2" key="1">
    <citation type="submission" date="2023-04" db="EMBL/GenBank/DDBJ databases">
        <title>Genome of Basidiobolus ranarum AG-B5.</title>
        <authorList>
            <person name="Stajich J.E."/>
            <person name="Carter-House D."/>
            <person name="Gryganskyi A."/>
        </authorList>
    </citation>
    <scope>NUCLEOTIDE SEQUENCE [LARGE SCALE GENOMIC DNA]</scope>
    <source>
        <strain evidence="1 2">AG-B5</strain>
    </source>
</reference>
<evidence type="ECO:0008006" key="3">
    <source>
        <dbReference type="Google" id="ProtNLM"/>
    </source>
</evidence>
<proteinExistence type="predicted"/>
<keyword evidence="2" id="KW-1185">Reference proteome</keyword>
<gene>
    <name evidence="1" type="ORF">K7432_017381</name>
</gene>
<protein>
    <recommendedName>
        <fullName evidence="3">Amidase</fullName>
    </recommendedName>
</protein>
<name>A0ABR2WDF6_9FUNG</name>
<organism evidence="1 2">
    <name type="scientific">Basidiobolus ranarum</name>
    <dbReference type="NCBI Taxonomy" id="34480"/>
    <lineage>
        <taxon>Eukaryota</taxon>
        <taxon>Fungi</taxon>
        <taxon>Fungi incertae sedis</taxon>
        <taxon>Zoopagomycota</taxon>
        <taxon>Entomophthoromycotina</taxon>
        <taxon>Basidiobolomycetes</taxon>
        <taxon>Basidiobolales</taxon>
        <taxon>Basidiobolaceae</taxon>
        <taxon>Basidiobolus</taxon>
    </lineage>
</organism>